<name>A0A0H3ABE2_NITV4</name>
<protein>
    <submittedName>
        <fullName evidence="1">HesB/YadR/YfhF-family protein</fullName>
    </submittedName>
</protein>
<dbReference type="EMBL" id="CP000527">
    <property type="protein sequence ID" value="ABM29637.1"/>
    <property type="molecule type" value="Genomic_DNA"/>
</dbReference>
<sequence length="108" mass="11077">MINVSETALKELEAYFTDHEREPIRVYLAPGGCSGPRLALALDKPGDDDLTADVAGFTFCINKALFEKVGKVSIDMGGMGFSIATEIPLPAPAGGGCSGCGSSSSCCG</sequence>
<dbReference type="AlphaFoldDB" id="A0A0H3ABE2"/>
<evidence type="ECO:0000313" key="2">
    <source>
        <dbReference type="Proteomes" id="UP000009173"/>
    </source>
</evidence>
<dbReference type="SMR" id="A0A0H3ABE2"/>
<reference evidence="2" key="1">
    <citation type="journal article" date="2009" name="Environ. Microbiol.">
        <title>Contribution of mobile genetic elements to Desulfovibrio vulgaris genome plasticity.</title>
        <authorList>
            <person name="Walker C.B."/>
            <person name="Stolyar S."/>
            <person name="Chivian D."/>
            <person name="Pinel N."/>
            <person name="Gabster J.A."/>
            <person name="Dehal P.S."/>
            <person name="He Z."/>
            <person name="Yang Z.K."/>
            <person name="Yen H.C."/>
            <person name="Zhou J."/>
            <person name="Wall J.D."/>
            <person name="Hazen T.C."/>
            <person name="Arkin A.P."/>
            <person name="Stahl D.A."/>
        </authorList>
    </citation>
    <scope>NUCLEOTIDE SEQUENCE [LARGE SCALE GENOMIC DNA]</scope>
    <source>
        <strain evidence="2">DP4</strain>
    </source>
</reference>
<dbReference type="KEGG" id="dvl:Dvul_2625"/>
<evidence type="ECO:0000313" key="1">
    <source>
        <dbReference type="EMBL" id="ABM29637.1"/>
    </source>
</evidence>
<dbReference type="InterPro" id="IPR035903">
    <property type="entry name" value="HesB-like_dom_sf"/>
</dbReference>
<proteinExistence type="predicted"/>
<gene>
    <name evidence="1" type="ordered locus">Dvul_2625</name>
</gene>
<dbReference type="RefSeq" id="WP_010937666.1">
    <property type="nucleotide sequence ID" value="NC_008751.1"/>
</dbReference>
<dbReference type="Proteomes" id="UP000009173">
    <property type="component" value="Chromosome"/>
</dbReference>
<accession>A0A0H3ABE2</accession>
<dbReference type="Gene3D" id="2.60.300.12">
    <property type="entry name" value="HesB-like domain"/>
    <property type="match status" value="1"/>
</dbReference>
<dbReference type="SUPFAM" id="SSF89360">
    <property type="entry name" value="HesB-like domain"/>
    <property type="match status" value="1"/>
</dbReference>
<dbReference type="NCBIfam" id="NF038090">
    <property type="entry name" value="IscA_HesB_Se"/>
    <property type="match status" value="1"/>
</dbReference>
<organism evidence="1 2">
    <name type="scientific">Nitratidesulfovibrio vulgaris (strain DP4)</name>
    <name type="common">Desulfovibrio vulgaris</name>
    <dbReference type="NCBI Taxonomy" id="391774"/>
    <lineage>
        <taxon>Bacteria</taxon>
        <taxon>Pseudomonadati</taxon>
        <taxon>Thermodesulfobacteriota</taxon>
        <taxon>Desulfovibrionia</taxon>
        <taxon>Desulfovibrionales</taxon>
        <taxon>Desulfovibrionaceae</taxon>
        <taxon>Nitratidesulfovibrio</taxon>
    </lineage>
</organism>
<dbReference type="HOGENOM" id="CLU_069054_6_0_7"/>